<evidence type="ECO:0000256" key="4">
    <source>
        <dbReference type="ARBA" id="ARBA00022989"/>
    </source>
</evidence>
<evidence type="ECO:0000259" key="7">
    <source>
        <dbReference type="Pfam" id="PF00892"/>
    </source>
</evidence>
<dbReference type="PANTHER" id="PTHR32322:SF2">
    <property type="entry name" value="EAMA DOMAIN-CONTAINING PROTEIN"/>
    <property type="match status" value="1"/>
</dbReference>
<feature type="transmembrane region" description="Helical" evidence="6">
    <location>
        <begin position="244"/>
        <end position="262"/>
    </location>
</feature>
<evidence type="ECO:0000256" key="2">
    <source>
        <dbReference type="ARBA" id="ARBA00007362"/>
    </source>
</evidence>
<evidence type="ECO:0000256" key="3">
    <source>
        <dbReference type="ARBA" id="ARBA00022692"/>
    </source>
</evidence>
<dbReference type="Pfam" id="PF00892">
    <property type="entry name" value="EamA"/>
    <property type="match status" value="2"/>
</dbReference>
<feature type="domain" description="EamA" evidence="7">
    <location>
        <begin position="4"/>
        <end position="135"/>
    </location>
</feature>
<feature type="transmembrane region" description="Helical" evidence="6">
    <location>
        <begin position="268"/>
        <end position="286"/>
    </location>
</feature>
<dbReference type="Proteomes" id="UP000738431">
    <property type="component" value="Chromosome"/>
</dbReference>
<reference evidence="8 9" key="1">
    <citation type="submission" date="2023-12" db="EMBL/GenBank/DDBJ databases">
        <title>Description of an unclassified Opitutus bacterium of Verrucomicrobiota.</title>
        <authorList>
            <person name="Zhang D.-F."/>
        </authorList>
    </citation>
    <scope>NUCLEOTIDE SEQUENCE [LARGE SCALE GENOMIC DNA]</scope>
    <source>
        <strain evidence="8 9">WL0086</strain>
    </source>
</reference>
<gene>
    <name evidence="8" type="ORF">K1X11_014510</name>
</gene>
<feature type="transmembrane region" description="Helical" evidence="6">
    <location>
        <begin position="119"/>
        <end position="136"/>
    </location>
</feature>
<dbReference type="InterPro" id="IPR037185">
    <property type="entry name" value="EmrE-like"/>
</dbReference>
<evidence type="ECO:0000256" key="1">
    <source>
        <dbReference type="ARBA" id="ARBA00004141"/>
    </source>
</evidence>
<feature type="transmembrane region" description="Helical" evidence="6">
    <location>
        <begin position="35"/>
        <end position="54"/>
    </location>
</feature>
<keyword evidence="5 6" id="KW-0472">Membrane</keyword>
<accession>A0ABZ1C2T8</accession>
<feature type="transmembrane region" description="Helical" evidence="6">
    <location>
        <begin position="179"/>
        <end position="199"/>
    </location>
</feature>
<sequence>MNTVGLFLTSVLIWGSTWLVITFQLGTVPAEVSVAYRFGLAAALLFAWCAFRRLPLRYPARVHSTFALQGLLLFGLNYVLVYFAEEQISSGLVALIFSLLVFCNIAAARLFFGTRIRPATVAGALLGFAGVVLVLLPEIRTSHASGSVMLGAMLAGLSTISASLGNIMAAHHQRRNLPILQANAFSMLYGAVLVALYAAARGQAFTFDPSFAYISSLLYLAFFGSVVAFGAYLTLVRHIGADRAGYTAAAIPIVAIVLSTLFEGLQWHLATFAGVALSIAGTVLVLRTKSTPPPTPAPTKLSPIR</sequence>
<comment type="subcellular location">
    <subcellularLocation>
        <location evidence="1">Membrane</location>
        <topology evidence="1">Multi-pass membrane protein</topology>
    </subcellularLocation>
</comment>
<evidence type="ECO:0000256" key="6">
    <source>
        <dbReference type="SAM" id="Phobius"/>
    </source>
</evidence>
<evidence type="ECO:0000313" key="9">
    <source>
        <dbReference type="Proteomes" id="UP000738431"/>
    </source>
</evidence>
<dbReference type="EMBL" id="CP139781">
    <property type="protein sequence ID" value="WRQ86023.1"/>
    <property type="molecule type" value="Genomic_DNA"/>
</dbReference>
<proteinExistence type="inferred from homology"/>
<dbReference type="InterPro" id="IPR050638">
    <property type="entry name" value="AA-Vitamin_Transporters"/>
</dbReference>
<feature type="transmembrane region" description="Helical" evidence="6">
    <location>
        <begin position="211"/>
        <end position="232"/>
    </location>
</feature>
<evidence type="ECO:0000256" key="5">
    <source>
        <dbReference type="ARBA" id="ARBA00023136"/>
    </source>
</evidence>
<evidence type="ECO:0000313" key="8">
    <source>
        <dbReference type="EMBL" id="WRQ86023.1"/>
    </source>
</evidence>
<name>A0ABZ1C2T8_9BACT</name>
<feature type="transmembrane region" description="Helical" evidence="6">
    <location>
        <begin position="90"/>
        <end position="112"/>
    </location>
</feature>
<keyword evidence="3 6" id="KW-0812">Transmembrane</keyword>
<keyword evidence="4 6" id="KW-1133">Transmembrane helix</keyword>
<feature type="transmembrane region" description="Helical" evidence="6">
    <location>
        <begin position="66"/>
        <end position="84"/>
    </location>
</feature>
<protein>
    <submittedName>
        <fullName evidence="8">EamA family transporter</fullName>
    </submittedName>
</protein>
<organism evidence="8 9">
    <name type="scientific">Actomonas aquatica</name>
    <dbReference type="NCBI Taxonomy" id="2866162"/>
    <lineage>
        <taxon>Bacteria</taxon>
        <taxon>Pseudomonadati</taxon>
        <taxon>Verrucomicrobiota</taxon>
        <taxon>Opitutia</taxon>
        <taxon>Opitutales</taxon>
        <taxon>Opitutaceae</taxon>
        <taxon>Actomonas</taxon>
    </lineage>
</organism>
<dbReference type="SUPFAM" id="SSF103481">
    <property type="entry name" value="Multidrug resistance efflux transporter EmrE"/>
    <property type="match status" value="2"/>
</dbReference>
<comment type="similarity">
    <text evidence="2">Belongs to the EamA transporter family.</text>
</comment>
<feature type="transmembrane region" description="Helical" evidence="6">
    <location>
        <begin position="148"/>
        <end position="167"/>
    </location>
</feature>
<keyword evidence="9" id="KW-1185">Reference proteome</keyword>
<feature type="domain" description="EamA" evidence="7">
    <location>
        <begin position="150"/>
        <end position="286"/>
    </location>
</feature>
<dbReference type="PANTHER" id="PTHR32322">
    <property type="entry name" value="INNER MEMBRANE TRANSPORTER"/>
    <property type="match status" value="1"/>
</dbReference>
<dbReference type="RefSeq" id="WP_221031535.1">
    <property type="nucleotide sequence ID" value="NZ_CP139781.1"/>
</dbReference>
<dbReference type="InterPro" id="IPR000620">
    <property type="entry name" value="EamA_dom"/>
</dbReference>